<dbReference type="STRING" id="1331196.A0A1B9IH17"/>
<feature type="transmembrane region" description="Helical" evidence="2">
    <location>
        <begin position="221"/>
        <end position="243"/>
    </location>
</feature>
<gene>
    <name evidence="4" type="ORF">L486_07467</name>
</gene>
<feature type="signal peptide" evidence="3">
    <location>
        <begin position="1"/>
        <end position="19"/>
    </location>
</feature>
<feature type="chain" id="PRO_5008628617" evidence="3">
    <location>
        <begin position="20"/>
        <end position="244"/>
    </location>
</feature>
<keyword evidence="2" id="KW-0812">Transmembrane</keyword>
<evidence type="ECO:0000313" key="4">
    <source>
        <dbReference type="EMBL" id="OCF54812.1"/>
    </source>
</evidence>
<keyword evidence="3" id="KW-0732">Signal</keyword>
<evidence type="ECO:0000313" key="5">
    <source>
        <dbReference type="Proteomes" id="UP000092583"/>
    </source>
</evidence>
<feature type="region of interest" description="Disordered" evidence="1">
    <location>
        <begin position="177"/>
        <end position="217"/>
    </location>
</feature>
<dbReference type="OrthoDB" id="3362246at2759"/>
<dbReference type="PANTHER" id="PTHR37487">
    <property type="entry name" value="CHROMOSOME 1, WHOLE GENOME SHOTGUN SEQUENCE"/>
    <property type="match status" value="1"/>
</dbReference>
<keyword evidence="2" id="KW-0472">Membrane</keyword>
<proteinExistence type="predicted"/>
<evidence type="ECO:0000256" key="3">
    <source>
        <dbReference type="SAM" id="SignalP"/>
    </source>
</evidence>
<keyword evidence="5" id="KW-1185">Reference proteome</keyword>
<sequence>MRFTATAVSTVALLGAAVAQQTSGDITVNTPASLVQCQPAAISWTGGTGPYIISVIPGGQPSAAALETINDNESGNSLTWTVDIAANTEITIKLTDSTGAIQYSSPVTIQSGSDSCLNGSSASGSSSATASGASAASSGAASGASSASGASGASTSAASGASQTTATATAATSTVTGSASGSAASGSATSKASTPASSGSASGSASGSSASASSTGANSGALPNGMVAVPAVVFAALGAIVALF</sequence>
<protein>
    <submittedName>
        <fullName evidence="4">Uncharacterized protein</fullName>
    </submittedName>
</protein>
<name>A0A1B9IH17_9TREE</name>
<dbReference type="EMBL" id="KI669468">
    <property type="protein sequence ID" value="OCF54812.1"/>
    <property type="molecule type" value="Genomic_DNA"/>
</dbReference>
<dbReference type="AlphaFoldDB" id="A0A1B9IH17"/>
<dbReference type="Proteomes" id="UP000092583">
    <property type="component" value="Unassembled WGS sequence"/>
</dbReference>
<keyword evidence="2" id="KW-1133">Transmembrane helix</keyword>
<evidence type="ECO:0000256" key="2">
    <source>
        <dbReference type="SAM" id="Phobius"/>
    </source>
</evidence>
<reference evidence="4 5" key="1">
    <citation type="submission" date="2013-07" db="EMBL/GenBank/DDBJ databases">
        <title>The Genome Sequence of Kwoniella mangroviensis CBS10435.</title>
        <authorList>
            <consortium name="The Broad Institute Genome Sequencing Platform"/>
            <person name="Cuomo C."/>
            <person name="Litvintseva A."/>
            <person name="Chen Y."/>
            <person name="Heitman J."/>
            <person name="Sun S."/>
            <person name="Springer D."/>
            <person name="Dromer F."/>
            <person name="Young S.K."/>
            <person name="Zeng Q."/>
            <person name="Gargeya S."/>
            <person name="Fitzgerald M."/>
            <person name="Abouelleil A."/>
            <person name="Alvarado L."/>
            <person name="Berlin A.M."/>
            <person name="Chapman S.B."/>
            <person name="Dewar J."/>
            <person name="Goldberg J."/>
            <person name="Griggs A."/>
            <person name="Gujja S."/>
            <person name="Hansen M."/>
            <person name="Howarth C."/>
            <person name="Imamovic A."/>
            <person name="Larimer J."/>
            <person name="McCowan C."/>
            <person name="Murphy C."/>
            <person name="Pearson M."/>
            <person name="Priest M."/>
            <person name="Roberts A."/>
            <person name="Saif S."/>
            <person name="Shea T."/>
            <person name="Sykes S."/>
            <person name="Wortman J."/>
            <person name="Nusbaum C."/>
            <person name="Birren B."/>
        </authorList>
    </citation>
    <scope>NUCLEOTIDE SEQUENCE [LARGE SCALE GENOMIC DNA]</scope>
    <source>
        <strain evidence="4 5">CBS 10435</strain>
    </source>
</reference>
<organism evidence="4 5">
    <name type="scientific">Kwoniella mangroviensis CBS 10435</name>
    <dbReference type="NCBI Taxonomy" id="1331196"/>
    <lineage>
        <taxon>Eukaryota</taxon>
        <taxon>Fungi</taxon>
        <taxon>Dikarya</taxon>
        <taxon>Basidiomycota</taxon>
        <taxon>Agaricomycotina</taxon>
        <taxon>Tremellomycetes</taxon>
        <taxon>Tremellales</taxon>
        <taxon>Cryptococcaceae</taxon>
        <taxon>Kwoniella</taxon>
    </lineage>
</organism>
<dbReference type="PANTHER" id="PTHR37487:SF2">
    <property type="entry name" value="EXPRESSED PROTEIN"/>
    <property type="match status" value="1"/>
</dbReference>
<evidence type="ECO:0000256" key="1">
    <source>
        <dbReference type="SAM" id="MobiDB-lite"/>
    </source>
</evidence>
<accession>A0A1B9IH17</accession>
<reference evidence="5" key="2">
    <citation type="submission" date="2013-12" db="EMBL/GenBank/DDBJ databases">
        <title>Evolution of pathogenesis and genome organization in the Tremellales.</title>
        <authorList>
            <person name="Cuomo C."/>
            <person name="Litvintseva A."/>
            <person name="Heitman J."/>
            <person name="Chen Y."/>
            <person name="Sun S."/>
            <person name="Springer D."/>
            <person name="Dromer F."/>
            <person name="Young S."/>
            <person name="Zeng Q."/>
            <person name="Chapman S."/>
            <person name="Gujja S."/>
            <person name="Saif S."/>
            <person name="Birren B."/>
        </authorList>
    </citation>
    <scope>NUCLEOTIDE SEQUENCE [LARGE SCALE GENOMIC DNA]</scope>
    <source>
        <strain evidence="5">CBS 10435</strain>
    </source>
</reference>